<organism evidence="2 3">
    <name type="scientific">Parasedimentitalea denitrificans</name>
    <dbReference type="NCBI Taxonomy" id="2211118"/>
    <lineage>
        <taxon>Bacteria</taxon>
        <taxon>Pseudomonadati</taxon>
        <taxon>Pseudomonadota</taxon>
        <taxon>Alphaproteobacteria</taxon>
        <taxon>Rhodobacterales</taxon>
        <taxon>Paracoccaceae</taxon>
        <taxon>Parasedimentitalea</taxon>
    </lineage>
</organism>
<keyword evidence="1" id="KW-0732">Signal</keyword>
<comment type="caution">
    <text evidence="2">The sequence shown here is derived from an EMBL/GenBank/DDBJ whole genome shotgun (WGS) entry which is preliminary data.</text>
</comment>
<feature type="signal peptide" evidence="1">
    <location>
        <begin position="1"/>
        <end position="19"/>
    </location>
</feature>
<proteinExistence type="predicted"/>
<accession>A0ABX0W7D3</accession>
<name>A0ABX0W7D3_9RHOB</name>
<dbReference type="RefSeq" id="WP_167684114.1">
    <property type="nucleotide sequence ID" value="NZ_QHLQ01000009.1"/>
</dbReference>
<sequence>MNAFRFAAVLSLLSAPVLADEVWTSDMGQIVYQAEEGGAAIFSFTNVDAYSAKLIIPGLAGNYSDRSSHAAYWIGQGAGACTAFMSHGDEPASSQWGRAQVVFDDPAFPTSLTVILGFCLDEPNIVIRGE</sequence>
<evidence type="ECO:0008006" key="4">
    <source>
        <dbReference type="Google" id="ProtNLM"/>
    </source>
</evidence>
<evidence type="ECO:0000313" key="2">
    <source>
        <dbReference type="EMBL" id="NIZ61472.1"/>
    </source>
</evidence>
<protein>
    <recommendedName>
        <fullName evidence="4">Avidin family protein</fullName>
    </recommendedName>
</protein>
<feature type="chain" id="PRO_5046600125" description="Avidin family protein" evidence="1">
    <location>
        <begin position="20"/>
        <end position="130"/>
    </location>
</feature>
<evidence type="ECO:0000256" key="1">
    <source>
        <dbReference type="SAM" id="SignalP"/>
    </source>
</evidence>
<keyword evidence="3" id="KW-1185">Reference proteome</keyword>
<evidence type="ECO:0000313" key="3">
    <source>
        <dbReference type="Proteomes" id="UP001429564"/>
    </source>
</evidence>
<reference evidence="2 3" key="1">
    <citation type="submission" date="2018-05" db="EMBL/GenBank/DDBJ databases">
        <authorList>
            <person name="Zhang Y.-J."/>
        </authorList>
    </citation>
    <scope>NUCLEOTIDE SEQUENCE [LARGE SCALE GENOMIC DNA]</scope>
    <source>
        <strain evidence="2 3">CY04</strain>
    </source>
</reference>
<dbReference type="EMBL" id="QHLQ01000009">
    <property type="protein sequence ID" value="NIZ61472.1"/>
    <property type="molecule type" value="Genomic_DNA"/>
</dbReference>
<gene>
    <name evidence="2" type="ORF">DL239_10835</name>
</gene>
<dbReference type="Proteomes" id="UP001429564">
    <property type="component" value="Unassembled WGS sequence"/>
</dbReference>